<sequence length="80" mass="7991">MGFSMAAVDGGGLAAENFGGGNWRVTAGMGFSMAAVDGGGLAAEKFGGGNWRVTAGEELCNGQFCPKPNCHCNQGVCSCP</sequence>
<evidence type="ECO:0000313" key="1">
    <source>
        <dbReference type="EMBL" id="KAK0607048.1"/>
    </source>
</evidence>
<proteinExistence type="predicted"/>
<reference evidence="1" key="1">
    <citation type="journal article" date="2022" name="Plant J.">
        <title>Strategies of tolerance reflected in two North American maple genomes.</title>
        <authorList>
            <person name="McEvoy S.L."/>
            <person name="Sezen U.U."/>
            <person name="Trouern-Trend A."/>
            <person name="McMahon S.M."/>
            <person name="Schaberg P.G."/>
            <person name="Yang J."/>
            <person name="Wegrzyn J.L."/>
            <person name="Swenson N.G."/>
        </authorList>
    </citation>
    <scope>NUCLEOTIDE SEQUENCE</scope>
    <source>
        <strain evidence="1">NS2018</strain>
    </source>
</reference>
<evidence type="ECO:0000313" key="2">
    <source>
        <dbReference type="Proteomes" id="UP001168877"/>
    </source>
</evidence>
<organism evidence="1 2">
    <name type="scientific">Acer saccharum</name>
    <name type="common">Sugar maple</name>
    <dbReference type="NCBI Taxonomy" id="4024"/>
    <lineage>
        <taxon>Eukaryota</taxon>
        <taxon>Viridiplantae</taxon>
        <taxon>Streptophyta</taxon>
        <taxon>Embryophyta</taxon>
        <taxon>Tracheophyta</taxon>
        <taxon>Spermatophyta</taxon>
        <taxon>Magnoliopsida</taxon>
        <taxon>eudicotyledons</taxon>
        <taxon>Gunneridae</taxon>
        <taxon>Pentapetalae</taxon>
        <taxon>rosids</taxon>
        <taxon>malvids</taxon>
        <taxon>Sapindales</taxon>
        <taxon>Sapindaceae</taxon>
        <taxon>Hippocastanoideae</taxon>
        <taxon>Acereae</taxon>
        <taxon>Acer</taxon>
    </lineage>
</organism>
<comment type="caution">
    <text evidence="1">The sequence shown here is derived from an EMBL/GenBank/DDBJ whole genome shotgun (WGS) entry which is preliminary data.</text>
</comment>
<gene>
    <name evidence="1" type="ORF">LWI29_008405</name>
</gene>
<dbReference type="EMBL" id="JAUESC010000001">
    <property type="protein sequence ID" value="KAK0607048.1"/>
    <property type="molecule type" value="Genomic_DNA"/>
</dbReference>
<reference evidence="1" key="2">
    <citation type="submission" date="2023-06" db="EMBL/GenBank/DDBJ databases">
        <authorList>
            <person name="Swenson N.G."/>
            <person name="Wegrzyn J.L."/>
            <person name="Mcevoy S.L."/>
        </authorList>
    </citation>
    <scope>NUCLEOTIDE SEQUENCE</scope>
    <source>
        <strain evidence="1">NS2018</strain>
        <tissue evidence="1">Leaf</tissue>
    </source>
</reference>
<dbReference type="Proteomes" id="UP001168877">
    <property type="component" value="Unassembled WGS sequence"/>
</dbReference>
<dbReference type="AlphaFoldDB" id="A0AA39W889"/>
<keyword evidence="2" id="KW-1185">Reference proteome</keyword>
<protein>
    <submittedName>
        <fullName evidence="1">Uncharacterized protein</fullName>
    </submittedName>
</protein>
<name>A0AA39W889_ACESA</name>
<accession>A0AA39W889</accession>